<dbReference type="Proteomes" id="UP000290289">
    <property type="component" value="Chromosome 16"/>
</dbReference>
<dbReference type="EMBL" id="RDQH01000342">
    <property type="protein sequence ID" value="RXH69824.1"/>
    <property type="molecule type" value="Genomic_DNA"/>
</dbReference>
<dbReference type="GO" id="GO:0051015">
    <property type="term" value="F:actin filament binding"/>
    <property type="evidence" value="ECO:0007669"/>
    <property type="project" value="InterPro"/>
</dbReference>
<dbReference type="SUPFAM" id="SSF101447">
    <property type="entry name" value="Formin homology 2 domain (FH2 domain)"/>
    <property type="match status" value="1"/>
</dbReference>
<feature type="compositionally biased region" description="Pro residues" evidence="3">
    <location>
        <begin position="256"/>
        <end position="276"/>
    </location>
</feature>
<keyword evidence="5" id="KW-0732">Signal</keyword>
<feature type="signal peptide" evidence="5">
    <location>
        <begin position="1"/>
        <end position="28"/>
    </location>
</feature>
<keyword evidence="4" id="KW-0472">Membrane</keyword>
<evidence type="ECO:0000256" key="1">
    <source>
        <dbReference type="ARBA" id="ARBA00025793"/>
    </source>
</evidence>
<evidence type="ECO:0000313" key="8">
    <source>
        <dbReference type="Proteomes" id="UP000290289"/>
    </source>
</evidence>
<feature type="region of interest" description="Disordered" evidence="3">
    <location>
        <begin position="185"/>
        <end position="332"/>
    </location>
</feature>
<dbReference type="InterPro" id="IPR027643">
    <property type="entry name" value="Formin-like_plant"/>
</dbReference>
<dbReference type="AlphaFoldDB" id="A0A498HHN3"/>
<gene>
    <name evidence="7" type="ORF">DVH24_007080</name>
</gene>
<feature type="transmembrane region" description="Helical" evidence="4">
    <location>
        <begin position="80"/>
        <end position="102"/>
    </location>
</feature>
<dbReference type="Pfam" id="PF02181">
    <property type="entry name" value="FH2"/>
    <property type="match status" value="1"/>
</dbReference>
<evidence type="ECO:0000256" key="2">
    <source>
        <dbReference type="RuleBase" id="RU361260"/>
    </source>
</evidence>
<dbReference type="PANTHER" id="PTHR23213:SF354">
    <property type="entry name" value="FORMIN-LIKE PROTEIN 4"/>
    <property type="match status" value="1"/>
</dbReference>
<evidence type="ECO:0000256" key="5">
    <source>
        <dbReference type="SAM" id="SignalP"/>
    </source>
</evidence>
<feature type="region of interest" description="Disordered" evidence="3">
    <location>
        <begin position="763"/>
        <end position="807"/>
    </location>
</feature>
<comment type="similarity">
    <text evidence="1">Belongs to the formin-like family. Class-I subfamily.</text>
</comment>
<feature type="compositionally biased region" description="Low complexity" evidence="3">
    <location>
        <begin position="795"/>
        <end position="807"/>
    </location>
</feature>
<keyword evidence="4" id="KW-1133">Transmembrane helix</keyword>
<keyword evidence="8" id="KW-1185">Reference proteome</keyword>
<evidence type="ECO:0000313" key="7">
    <source>
        <dbReference type="EMBL" id="RXH69824.1"/>
    </source>
</evidence>
<feature type="domain" description="FH2" evidence="6">
    <location>
        <begin position="330"/>
        <end position="773"/>
    </location>
</feature>
<dbReference type="SMART" id="SM00498">
    <property type="entry name" value="FH2"/>
    <property type="match status" value="1"/>
</dbReference>
<feature type="region of interest" description="Disordered" evidence="3">
    <location>
        <begin position="45"/>
        <end position="75"/>
    </location>
</feature>
<proteinExistence type="inferred from homology"/>
<sequence>MAARIRPWLLSCFFTHGFLIIIIPFCHGQSPQNIETFYPFTAPPPEIPPSLPPEDSPAQPVSRPLPVPLPPRKSSSKSEVAKAVAATAASTLVISGLVFFFVQRYLVARRKRIKGGGYGGGCGGGSGGSQGGRPQPRPPVADQSEFGRYDGNLKGFVVDEDGLDVLYWKKLQAKNSKKSFRKEVFRKDGEEDEGSSRRRRHERTQDVPLLRGKSSASYINDVPEVVNDRNRNGSTALQAVEKSEEPEVELTVGSSSPPPPPSPPPTPPPPPPPPLPIRNNKGSSAPPPPPPPKVSAKNGPAPPPPPPKARHLNALSKPSPGQKGESGESSAGAGNVIVKLKPLHWDKVSTHNTQHSMVWDKIDGSFRFDGDLMEALFGTVATNRLSPGKDSSQASPSGTNVGPLPQICILDNRRSQNIAIVIKSLTISRKEILDVLMEGRGLNAETLEKLVTIAPTEEEQSQILEYSGDPTRLADAECFLYHILKAVPSAFTRFNAMLFRYNYDAEIASLKESIQTIELGCKELRTRGLFMKLLEAILKAGNRMNAGTSRGNAQAFNLGSLRKLSDVRSSDGKTTLLHFVVEEVVRSEGKRCVINTDHILSRSNSQSHNRNSSVDNIKPKEEREKEYMTLGLPVVGGISAEFSSVKKAASIDHDSFAKMCSALTARVAETRELLLQCENNGGGGFVRDMNGFLEAAEEELMVVGEEQKRVMELVKKTIEYYQAGASKDKGAHPFQLFVIVKDFLGMVDRACVEISRNVQRRKKKVTASLGSSSADSPPRNPVRFPVLPKNFMSENSTSTNSDSDNDF</sequence>
<dbReference type="InterPro" id="IPR042201">
    <property type="entry name" value="FH2_Formin_sf"/>
</dbReference>
<feature type="compositionally biased region" description="Gly residues" evidence="3">
    <location>
        <begin position="117"/>
        <end position="131"/>
    </location>
</feature>
<evidence type="ECO:0000256" key="3">
    <source>
        <dbReference type="SAM" id="MobiDB-lite"/>
    </source>
</evidence>
<dbReference type="GO" id="GO:0045010">
    <property type="term" value="P:actin nucleation"/>
    <property type="evidence" value="ECO:0007669"/>
    <property type="project" value="InterPro"/>
</dbReference>
<dbReference type="PANTHER" id="PTHR23213">
    <property type="entry name" value="FORMIN-RELATED"/>
    <property type="match status" value="1"/>
</dbReference>
<name>A0A498HHN3_MALDO</name>
<evidence type="ECO:0000259" key="6">
    <source>
        <dbReference type="PROSITE" id="PS51444"/>
    </source>
</evidence>
<dbReference type="Gene3D" id="1.20.58.2220">
    <property type="entry name" value="Formin, FH2 domain"/>
    <property type="match status" value="1"/>
</dbReference>
<evidence type="ECO:0000256" key="4">
    <source>
        <dbReference type="SAM" id="Phobius"/>
    </source>
</evidence>
<reference evidence="7 8" key="1">
    <citation type="submission" date="2018-10" db="EMBL/GenBank/DDBJ databases">
        <title>A high-quality apple genome assembly.</title>
        <authorList>
            <person name="Hu J."/>
        </authorList>
    </citation>
    <scope>NUCLEOTIDE SEQUENCE [LARGE SCALE GENOMIC DNA]</scope>
    <source>
        <strain evidence="8">cv. HFTH1</strain>
        <tissue evidence="7">Young leaf</tissue>
    </source>
</reference>
<feature type="compositionally biased region" description="Pro residues" evidence="3">
    <location>
        <begin position="45"/>
        <end position="55"/>
    </location>
</feature>
<dbReference type="InterPro" id="IPR015425">
    <property type="entry name" value="FH2_Formin"/>
</dbReference>
<dbReference type="STRING" id="3750.A0A498HHN3"/>
<keyword evidence="4" id="KW-0812">Transmembrane</keyword>
<feature type="region of interest" description="Disordered" evidence="3">
    <location>
        <begin position="117"/>
        <end position="146"/>
    </location>
</feature>
<dbReference type="PROSITE" id="PS51444">
    <property type="entry name" value="FH2"/>
    <property type="match status" value="1"/>
</dbReference>
<comment type="caution">
    <text evidence="7">The sequence shown here is derived from an EMBL/GenBank/DDBJ whole genome shotgun (WGS) entry which is preliminary data.</text>
</comment>
<organism evidence="7 8">
    <name type="scientific">Malus domestica</name>
    <name type="common">Apple</name>
    <name type="synonym">Pyrus malus</name>
    <dbReference type="NCBI Taxonomy" id="3750"/>
    <lineage>
        <taxon>Eukaryota</taxon>
        <taxon>Viridiplantae</taxon>
        <taxon>Streptophyta</taxon>
        <taxon>Embryophyta</taxon>
        <taxon>Tracheophyta</taxon>
        <taxon>Spermatophyta</taxon>
        <taxon>Magnoliopsida</taxon>
        <taxon>eudicotyledons</taxon>
        <taxon>Gunneridae</taxon>
        <taxon>Pentapetalae</taxon>
        <taxon>rosids</taxon>
        <taxon>fabids</taxon>
        <taxon>Rosales</taxon>
        <taxon>Rosaceae</taxon>
        <taxon>Amygdaloideae</taxon>
        <taxon>Maleae</taxon>
        <taxon>Malus</taxon>
    </lineage>
</organism>
<feature type="chain" id="PRO_5019782894" description="Formin-like protein" evidence="5">
    <location>
        <begin position="29"/>
        <end position="807"/>
    </location>
</feature>
<protein>
    <recommendedName>
        <fullName evidence="2">Formin-like protein</fullName>
    </recommendedName>
</protein>
<accession>A0A498HHN3</accession>